<dbReference type="EMBL" id="EU595735">
    <property type="protein sequence ID" value="ACD38681.1"/>
    <property type="molecule type" value="Genomic_DNA"/>
</dbReference>
<dbReference type="AlphaFoldDB" id="B3G0W5"/>
<proteinExistence type="predicted"/>
<evidence type="ECO:0000313" key="1">
    <source>
        <dbReference type="EMBL" id="ACD38681.1"/>
    </source>
</evidence>
<gene>
    <name evidence="1" type="ORF">PACL_0037</name>
</gene>
<name>B3G0W5_PSEAI</name>
<accession>B3G0W5</accession>
<reference evidence="1" key="1">
    <citation type="journal article" date="2008" name="Genomics">
        <title>Large-insert genome analysis technology detects structural variation in Pseudomonas aeruginosa clinical strains from cystic fibrosis patients.</title>
        <authorList>
            <person name="Hayden H.S."/>
            <person name="Gillett W."/>
            <person name="Saenphimmachak C."/>
            <person name="Lim R."/>
            <person name="Zhou Y."/>
            <person name="Jacobs M.A."/>
            <person name="Chang J."/>
            <person name="Rohmer L."/>
            <person name="D'Argenio D.A."/>
            <person name="Palmieri A."/>
            <person name="Levy R."/>
            <person name="Haugen E."/>
            <person name="Wong G.K."/>
            <person name="Brittnacher M.J."/>
            <person name="Burns J.L."/>
            <person name="Miller S.I."/>
            <person name="Olson M.V."/>
            <person name="Kaul R."/>
        </authorList>
    </citation>
    <scope>NUCLEOTIDE SEQUENCE</scope>
    <source>
        <strain evidence="1">PACS181</strain>
    </source>
</reference>
<protein>
    <submittedName>
        <fullName evidence="1">Uncharacterized protein</fullName>
    </submittedName>
</protein>
<organism evidence="1">
    <name type="scientific">Pseudomonas aeruginosa</name>
    <dbReference type="NCBI Taxonomy" id="287"/>
    <lineage>
        <taxon>Bacteria</taxon>
        <taxon>Pseudomonadati</taxon>
        <taxon>Pseudomonadota</taxon>
        <taxon>Gammaproteobacteria</taxon>
        <taxon>Pseudomonadales</taxon>
        <taxon>Pseudomonadaceae</taxon>
        <taxon>Pseudomonas</taxon>
    </lineage>
</organism>
<sequence>MQHWSADEGLVASLALESKPPEDLVEDLATDNPGNYTGIITYYRDEKSGTEKTISAGDQSKPRRLRYLYSTRASAKRAVDREWKRLQAAR</sequence>